<organism evidence="2 3">
    <name type="scientific">Shewanella youngdeokensis</name>
    <dbReference type="NCBI Taxonomy" id="2999068"/>
    <lineage>
        <taxon>Bacteria</taxon>
        <taxon>Pseudomonadati</taxon>
        <taxon>Pseudomonadota</taxon>
        <taxon>Gammaproteobacteria</taxon>
        <taxon>Alteromonadales</taxon>
        <taxon>Shewanellaceae</taxon>
        <taxon>Shewanella</taxon>
    </lineage>
</organism>
<reference evidence="2 3" key="1">
    <citation type="submission" date="2023-10" db="EMBL/GenBank/DDBJ databases">
        <title>Complete genome sequence of Shewanella sp. DAU334.</title>
        <authorList>
            <person name="Lee Y.-S."/>
            <person name="Jeong H.-R."/>
            <person name="Hwang E.-J."/>
            <person name="Choi Y.-L."/>
            <person name="Kim G.-D."/>
        </authorList>
    </citation>
    <scope>NUCLEOTIDE SEQUENCE [LARGE SCALE GENOMIC DNA]</scope>
    <source>
        <strain evidence="2 3">DAU334</strain>
    </source>
</reference>
<name>A0ABZ0K454_9GAMM</name>
<gene>
    <name evidence="2" type="ORF">RGE70_12535</name>
</gene>
<keyword evidence="1" id="KW-1133">Transmembrane helix</keyword>
<feature type="transmembrane region" description="Helical" evidence="1">
    <location>
        <begin position="20"/>
        <end position="39"/>
    </location>
</feature>
<keyword evidence="1" id="KW-0472">Membrane</keyword>
<keyword evidence="3" id="KW-1185">Reference proteome</keyword>
<evidence type="ECO:0000313" key="3">
    <source>
        <dbReference type="Proteomes" id="UP001529491"/>
    </source>
</evidence>
<accession>A0ABZ0K454</accession>
<proteinExistence type="predicted"/>
<evidence type="ECO:0000313" key="2">
    <source>
        <dbReference type="EMBL" id="WOT07017.1"/>
    </source>
</evidence>
<dbReference type="EMBL" id="CP136522">
    <property type="protein sequence ID" value="WOT07017.1"/>
    <property type="molecule type" value="Genomic_DNA"/>
</dbReference>
<keyword evidence="1" id="KW-0812">Transmembrane</keyword>
<feature type="transmembrane region" description="Helical" evidence="1">
    <location>
        <begin position="45"/>
        <end position="63"/>
    </location>
</feature>
<dbReference type="Proteomes" id="UP001529491">
    <property type="component" value="Chromosome"/>
</dbReference>
<protein>
    <submittedName>
        <fullName evidence="2">Uncharacterized protein</fullName>
    </submittedName>
</protein>
<evidence type="ECO:0000256" key="1">
    <source>
        <dbReference type="SAM" id="Phobius"/>
    </source>
</evidence>
<sequence length="83" mass="9752">MITREKLMQRLEKAIKITMLAVGVMGIVVIYSGFFFLQFNDDYGFTLPWYFLVSPWICVYFGLEQAQQTASVNWLVSRFKLKN</sequence>